<dbReference type="OrthoDB" id="407298at2759"/>
<dbReference type="EMBL" id="SRLO01000189">
    <property type="protein sequence ID" value="TNN68462.1"/>
    <property type="molecule type" value="Genomic_DNA"/>
</dbReference>
<accession>A0A4Z2HUA0</accession>
<dbReference type="Gene3D" id="2.60.60.20">
    <property type="entry name" value="PLAT/LH2 domain"/>
    <property type="match status" value="1"/>
</dbReference>
<dbReference type="InterPro" id="IPR001024">
    <property type="entry name" value="PLAT/LH2_dom"/>
</dbReference>
<name>A0A4Z2HUA0_9TELE</name>
<evidence type="ECO:0000313" key="3">
    <source>
        <dbReference type="EMBL" id="TNN68462.1"/>
    </source>
</evidence>
<keyword evidence="4" id="KW-1185">Reference proteome</keyword>
<evidence type="ECO:0000259" key="2">
    <source>
        <dbReference type="PROSITE" id="PS50095"/>
    </source>
</evidence>
<feature type="domain" description="PLAT" evidence="2">
    <location>
        <begin position="1"/>
        <end position="79"/>
    </location>
</feature>
<comment type="caution">
    <text evidence="3">The sequence shown here is derived from an EMBL/GenBank/DDBJ whole genome shotgun (WGS) entry which is preliminary data.</text>
</comment>
<dbReference type="GO" id="GO:0016853">
    <property type="term" value="F:isomerase activity"/>
    <property type="evidence" value="ECO:0007669"/>
    <property type="project" value="UniProtKB-KW"/>
</dbReference>
<keyword evidence="3" id="KW-0413">Isomerase</keyword>
<protein>
    <submittedName>
        <fullName evidence="3">Hydroperoxide isomerase ALOXE3</fullName>
    </submittedName>
</protein>
<dbReference type="SUPFAM" id="SSF49723">
    <property type="entry name" value="Lipase/lipooxygenase domain (PLAT/LH2 domain)"/>
    <property type="match status" value="1"/>
</dbReference>
<sequence>MVRYKLEVTTGTYTVSTDQSLGKLLLFKVEKDPFSYLPENEWYLSKIVVTTPEGEAILFPCHRWISRGELVELRGGREQQAACGENSAP</sequence>
<dbReference type="PROSITE" id="PS50095">
    <property type="entry name" value="PLAT"/>
    <property type="match status" value="1"/>
</dbReference>
<gene>
    <name evidence="3" type="primary">Aloxe3_7</name>
    <name evidence="3" type="ORF">EYF80_021247</name>
</gene>
<dbReference type="Proteomes" id="UP000314294">
    <property type="component" value="Unassembled WGS sequence"/>
</dbReference>
<evidence type="ECO:0000313" key="4">
    <source>
        <dbReference type="Proteomes" id="UP000314294"/>
    </source>
</evidence>
<reference evidence="3 4" key="1">
    <citation type="submission" date="2019-03" db="EMBL/GenBank/DDBJ databases">
        <title>First draft genome of Liparis tanakae, snailfish: a comprehensive survey of snailfish specific genes.</title>
        <authorList>
            <person name="Kim W."/>
            <person name="Song I."/>
            <person name="Jeong J.-H."/>
            <person name="Kim D."/>
            <person name="Kim S."/>
            <person name="Ryu S."/>
            <person name="Song J.Y."/>
            <person name="Lee S.K."/>
        </authorList>
    </citation>
    <scope>NUCLEOTIDE SEQUENCE [LARGE SCALE GENOMIC DNA]</scope>
    <source>
        <tissue evidence="3">Muscle</tissue>
    </source>
</reference>
<proteinExistence type="predicted"/>
<comment type="caution">
    <text evidence="1">Lacks conserved residue(s) required for the propagation of feature annotation.</text>
</comment>
<dbReference type="InterPro" id="IPR036392">
    <property type="entry name" value="PLAT/LH2_dom_sf"/>
</dbReference>
<organism evidence="3 4">
    <name type="scientific">Liparis tanakae</name>
    <name type="common">Tanaka's snailfish</name>
    <dbReference type="NCBI Taxonomy" id="230148"/>
    <lineage>
        <taxon>Eukaryota</taxon>
        <taxon>Metazoa</taxon>
        <taxon>Chordata</taxon>
        <taxon>Craniata</taxon>
        <taxon>Vertebrata</taxon>
        <taxon>Euteleostomi</taxon>
        <taxon>Actinopterygii</taxon>
        <taxon>Neopterygii</taxon>
        <taxon>Teleostei</taxon>
        <taxon>Neoteleostei</taxon>
        <taxon>Acanthomorphata</taxon>
        <taxon>Eupercaria</taxon>
        <taxon>Perciformes</taxon>
        <taxon>Cottioidei</taxon>
        <taxon>Cottales</taxon>
        <taxon>Liparidae</taxon>
        <taxon>Liparis</taxon>
    </lineage>
</organism>
<dbReference type="Pfam" id="PF01477">
    <property type="entry name" value="PLAT"/>
    <property type="match status" value="1"/>
</dbReference>
<dbReference type="AlphaFoldDB" id="A0A4Z2HUA0"/>
<evidence type="ECO:0000256" key="1">
    <source>
        <dbReference type="PROSITE-ProRule" id="PRU00152"/>
    </source>
</evidence>